<dbReference type="InParanoid" id="W0RGG6"/>
<comment type="similarity">
    <text evidence="1">Belongs to the LysR transcriptional regulatory family.</text>
</comment>
<gene>
    <name evidence="7" type="ORF">J421_0956</name>
</gene>
<feature type="chain" id="PRO_5004794962" evidence="5">
    <location>
        <begin position="20"/>
        <end position="301"/>
    </location>
</feature>
<dbReference type="CDD" id="cd08420">
    <property type="entry name" value="PBP2_CysL_like"/>
    <property type="match status" value="1"/>
</dbReference>
<evidence type="ECO:0000259" key="6">
    <source>
        <dbReference type="PROSITE" id="PS50931"/>
    </source>
</evidence>
<feature type="signal peptide" evidence="5">
    <location>
        <begin position="1"/>
        <end position="19"/>
    </location>
</feature>
<dbReference type="Gene3D" id="3.40.190.290">
    <property type="match status" value="1"/>
</dbReference>
<dbReference type="GO" id="GO:0000976">
    <property type="term" value="F:transcription cis-regulatory region binding"/>
    <property type="evidence" value="ECO:0007669"/>
    <property type="project" value="TreeGrafter"/>
</dbReference>
<evidence type="ECO:0000313" key="7">
    <source>
        <dbReference type="EMBL" id="AHG88493.1"/>
    </source>
</evidence>
<dbReference type="GO" id="GO:0003700">
    <property type="term" value="F:DNA-binding transcription factor activity"/>
    <property type="evidence" value="ECO:0007669"/>
    <property type="project" value="InterPro"/>
</dbReference>
<accession>W0RGG6</accession>
<protein>
    <submittedName>
        <fullName evidence="7">LysR substrate-binding protein</fullName>
    </submittedName>
</protein>
<name>W0RGG6_9BACT</name>
<dbReference type="Pfam" id="PF03466">
    <property type="entry name" value="LysR_substrate"/>
    <property type="match status" value="1"/>
</dbReference>
<keyword evidence="5" id="KW-0732">Signal</keyword>
<evidence type="ECO:0000256" key="2">
    <source>
        <dbReference type="ARBA" id="ARBA00023015"/>
    </source>
</evidence>
<evidence type="ECO:0000313" key="8">
    <source>
        <dbReference type="Proteomes" id="UP000019151"/>
    </source>
</evidence>
<sequence>MGALPLVMALNLHYLRVFAAVADQRGFTKAAAALHLSQPAVSKAVRGIERQVGAPLLERGARGVRLTDAGAVLHARARELFAVERSAEEELRALRGLEGGTLRIGASTTIATYLLPRLLGRFRARHPGVELRVATANTRAVARRLVQRRLDVALVEGPVAHPRIEVLPWRDDALVVVAPVDHPLARRRRVAPEALAAEPFIARERGSGTRRVAEAALRAAGVAPRRLLTLGSTAAVTQAVAAGLGLAIVSRLAAADQLALGRVALVRVPDLAMRRALTRLRLVGREPSAAARAFDELLEDD</sequence>
<dbReference type="SUPFAM" id="SSF53850">
    <property type="entry name" value="Periplasmic binding protein-like II"/>
    <property type="match status" value="1"/>
</dbReference>
<dbReference type="HOGENOM" id="CLU_039613_6_1_0"/>
<proteinExistence type="inferred from homology"/>
<dbReference type="EMBL" id="CP007128">
    <property type="protein sequence ID" value="AHG88493.1"/>
    <property type="molecule type" value="Genomic_DNA"/>
</dbReference>
<dbReference type="PRINTS" id="PR00039">
    <property type="entry name" value="HTHLYSR"/>
</dbReference>
<dbReference type="KEGG" id="gba:J421_0956"/>
<dbReference type="InterPro" id="IPR036388">
    <property type="entry name" value="WH-like_DNA-bd_sf"/>
</dbReference>
<evidence type="ECO:0000256" key="4">
    <source>
        <dbReference type="ARBA" id="ARBA00023163"/>
    </source>
</evidence>
<organism evidence="7 8">
    <name type="scientific">Gemmatirosa kalamazoonensis</name>
    <dbReference type="NCBI Taxonomy" id="861299"/>
    <lineage>
        <taxon>Bacteria</taxon>
        <taxon>Pseudomonadati</taxon>
        <taxon>Gemmatimonadota</taxon>
        <taxon>Gemmatimonadia</taxon>
        <taxon>Gemmatimonadales</taxon>
        <taxon>Gemmatimonadaceae</taxon>
        <taxon>Gemmatirosa</taxon>
    </lineage>
</organism>
<dbReference type="eggNOG" id="COG0583">
    <property type="taxonomic scope" value="Bacteria"/>
</dbReference>
<dbReference type="SUPFAM" id="SSF46785">
    <property type="entry name" value="Winged helix' DNA-binding domain"/>
    <property type="match status" value="1"/>
</dbReference>
<dbReference type="Pfam" id="PF00126">
    <property type="entry name" value="HTH_1"/>
    <property type="match status" value="1"/>
</dbReference>
<evidence type="ECO:0000256" key="1">
    <source>
        <dbReference type="ARBA" id="ARBA00009437"/>
    </source>
</evidence>
<dbReference type="PANTHER" id="PTHR30126">
    <property type="entry name" value="HTH-TYPE TRANSCRIPTIONAL REGULATOR"/>
    <property type="match status" value="1"/>
</dbReference>
<dbReference type="PROSITE" id="PS50931">
    <property type="entry name" value="HTH_LYSR"/>
    <property type="match status" value="1"/>
</dbReference>
<dbReference type="PATRIC" id="fig|861299.3.peg.971"/>
<dbReference type="STRING" id="861299.J421_0956"/>
<keyword evidence="3" id="KW-0238">DNA-binding</keyword>
<dbReference type="PANTHER" id="PTHR30126:SF39">
    <property type="entry name" value="HTH-TYPE TRANSCRIPTIONAL REGULATOR CYSL"/>
    <property type="match status" value="1"/>
</dbReference>
<evidence type="ECO:0000256" key="5">
    <source>
        <dbReference type="SAM" id="SignalP"/>
    </source>
</evidence>
<evidence type="ECO:0000256" key="3">
    <source>
        <dbReference type="ARBA" id="ARBA00023125"/>
    </source>
</evidence>
<keyword evidence="2" id="KW-0805">Transcription regulation</keyword>
<dbReference type="InterPro" id="IPR005119">
    <property type="entry name" value="LysR_subst-bd"/>
</dbReference>
<keyword evidence="8" id="KW-1185">Reference proteome</keyword>
<dbReference type="InterPro" id="IPR036390">
    <property type="entry name" value="WH_DNA-bd_sf"/>
</dbReference>
<dbReference type="InterPro" id="IPR000847">
    <property type="entry name" value="LysR_HTH_N"/>
</dbReference>
<reference evidence="7 8" key="1">
    <citation type="journal article" date="2014" name="Genome Announc.">
        <title>Genome Sequence and Methylome of Soil Bacterium Gemmatirosa kalamazoonensis KBS708T, a Member of the Rarely Cultivated Gemmatimonadetes Phylum.</title>
        <authorList>
            <person name="Debruyn J.M."/>
            <person name="Radosevich M."/>
            <person name="Wommack K.E."/>
            <person name="Polson S.W."/>
            <person name="Hauser L.J."/>
            <person name="Fawaz M.N."/>
            <person name="Korlach J."/>
            <person name="Tsai Y.C."/>
        </authorList>
    </citation>
    <scope>NUCLEOTIDE SEQUENCE [LARGE SCALE GENOMIC DNA]</scope>
    <source>
        <strain evidence="7 8">KBS708</strain>
    </source>
</reference>
<dbReference type="AlphaFoldDB" id="W0RGG6"/>
<dbReference type="FunFam" id="1.10.10.10:FF:000001">
    <property type="entry name" value="LysR family transcriptional regulator"/>
    <property type="match status" value="1"/>
</dbReference>
<dbReference type="Proteomes" id="UP000019151">
    <property type="component" value="Chromosome"/>
</dbReference>
<dbReference type="Gene3D" id="1.10.10.10">
    <property type="entry name" value="Winged helix-like DNA-binding domain superfamily/Winged helix DNA-binding domain"/>
    <property type="match status" value="1"/>
</dbReference>
<feature type="domain" description="HTH lysR-type" evidence="6">
    <location>
        <begin position="10"/>
        <end position="67"/>
    </location>
</feature>
<dbReference type="FunCoup" id="W0RGG6">
    <property type="interactions" value="223"/>
</dbReference>
<keyword evidence="4" id="KW-0804">Transcription</keyword>